<feature type="signal peptide" evidence="3">
    <location>
        <begin position="1"/>
        <end position="19"/>
    </location>
</feature>
<dbReference type="FunFam" id="3.40.33.10:FF:000042">
    <property type="entry name" value="Venom allergen 3-like Protein"/>
    <property type="match status" value="1"/>
</dbReference>
<protein>
    <submittedName>
        <fullName evidence="5">Venom allergen 3-like Protein</fullName>
    </submittedName>
</protein>
<dbReference type="InterPro" id="IPR035940">
    <property type="entry name" value="CAP_sf"/>
</dbReference>
<evidence type="ECO:0000256" key="2">
    <source>
        <dbReference type="ARBA" id="ARBA00022525"/>
    </source>
</evidence>
<comment type="subcellular location">
    <subcellularLocation>
        <location evidence="1">Secreted</location>
    </subcellularLocation>
</comment>
<keyword evidence="3" id="KW-0732">Signal</keyword>
<dbReference type="OMA" id="HNDLRAS"/>
<dbReference type="KEGG" id="tca:658840"/>
<evidence type="ECO:0000259" key="4">
    <source>
        <dbReference type="SMART" id="SM00198"/>
    </source>
</evidence>
<keyword evidence="2" id="KW-0964">Secreted</keyword>
<dbReference type="InterPro" id="IPR002413">
    <property type="entry name" value="V5_allergen-like"/>
</dbReference>
<dbReference type="CDD" id="cd05380">
    <property type="entry name" value="CAP_euk"/>
    <property type="match status" value="1"/>
</dbReference>
<dbReference type="PhylomeDB" id="D6W9E4"/>
<sequence>MANFALIVFAIFSLTIARADDCGEIFVKGLTDEEKQFIVNKHNEIRSWIMDGKVPGQPKGKNLNVLVWDDYLGTEAQKISDTCVFQHVPVQDDRFYVGQNLAGWGGEGPVNDTRLEASIMSWYNEYPKFIYPDNFSNAAHFTQVIWDTTQYIGCGYTYYRKSPNDAYSKMFVCNYGPGGNILGVAPYELA</sequence>
<evidence type="ECO:0000313" key="6">
    <source>
        <dbReference type="Proteomes" id="UP000007266"/>
    </source>
</evidence>
<dbReference type="OrthoDB" id="414826at2759"/>
<reference evidence="5 6" key="2">
    <citation type="journal article" date="2010" name="Nucleic Acids Res.">
        <title>BeetleBase in 2010: revisions to provide comprehensive genomic information for Tribolium castaneum.</title>
        <authorList>
            <person name="Kim H.S."/>
            <person name="Murphy T."/>
            <person name="Xia J."/>
            <person name="Caragea D."/>
            <person name="Park Y."/>
            <person name="Beeman R.W."/>
            <person name="Lorenzen M.D."/>
            <person name="Butcher S."/>
            <person name="Manak J.R."/>
            <person name="Brown S.J."/>
        </authorList>
    </citation>
    <scope>GENOME REANNOTATION</scope>
    <source>
        <strain evidence="5 6">Georgia GA2</strain>
    </source>
</reference>
<dbReference type="SUPFAM" id="SSF55797">
    <property type="entry name" value="PR-1-like"/>
    <property type="match status" value="1"/>
</dbReference>
<feature type="chain" id="PRO_5003088700" evidence="3">
    <location>
        <begin position="20"/>
        <end position="190"/>
    </location>
</feature>
<dbReference type="PANTHER" id="PTHR10334">
    <property type="entry name" value="CYSTEINE-RICH SECRETORY PROTEIN-RELATED"/>
    <property type="match status" value="1"/>
</dbReference>
<dbReference type="InterPro" id="IPR001283">
    <property type="entry name" value="CRISP-related"/>
</dbReference>
<dbReference type="Pfam" id="PF00188">
    <property type="entry name" value="CAP"/>
    <property type="match status" value="1"/>
</dbReference>
<gene>
    <name evidence="5" type="primary">AUGUSTUS-3.0.2_00601</name>
    <name evidence="5" type="ORF">TcasGA2_TC000601</name>
</gene>
<dbReference type="SMART" id="SM00198">
    <property type="entry name" value="SCP"/>
    <property type="match status" value="1"/>
</dbReference>
<evidence type="ECO:0000256" key="1">
    <source>
        <dbReference type="ARBA" id="ARBA00004613"/>
    </source>
</evidence>
<dbReference type="InterPro" id="IPR014044">
    <property type="entry name" value="CAP_dom"/>
</dbReference>
<dbReference type="GO" id="GO:0005615">
    <property type="term" value="C:extracellular space"/>
    <property type="evidence" value="ECO:0000318"/>
    <property type="project" value="GO_Central"/>
</dbReference>
<accession>D6W9E4</accession>
<dbReference type="PROSITE" id="PS01010">
    <property type="entry name" value="CRISP_2"/>
    <property type="match status" value="1"/>
</dbReference>
<dbReference type="Gene3D" id="3.40.33.10">
    <property type="entry name" value="CAP"/>
    <property type="match status" value="1"/>
</dbReference>
<evidence type="ECO:0000313" key="5">
    <source>
        <dbReference type="EMBL" id="EEZ98172.1"/>
    </source>
</evidence>
<proteinExistence type="predicted"/>
<dbReference type="eggNOG" id="KOG3017">
    <property type="taxonomic scope" value="Eukaryota"/>
</dbReference>
<reference evidence="5 6" key="1">
    <citation type="journal article" date="2008" name="Nature">
        <title>The genome of the model beetle and pest Tribolium castaneum.</title>
        <authorList>
            <consortium name="Tribolium Genome Sequencing Consortium"/>
            <person name="Richards S."/>
            <person name="Gibbs R.A."/>
            <person name="Weinstock G.M."/>
            <person name="Brown S.J."/>
            <person name="Denell R."/>
            <person name="Beeman R.W."/>
            <person name="Gibbs R."/>
            <person name="Beeman R.W."/>
            <person name="Brown S.J."/>
            <person name="Bucher G."/>
            <person name="Friedrich M."/>
            <person name="Grimmelikhuijzen C.J."/>
            <person name="Klingler M."/>
            <person name="Lorenzen M."/>
            <person name="Richards S."/>
            <person name="Roth S."/>
            <person name="Schroder R."/>
            <person name="Tautz D."/>
            <person name="Zdobnov E.M."/>
            <person name="Muzny D."/>
            <person name="Gibbs R.A."/>
            <person name="Weinstock G.M."/>
            <person name="Attaway T."/>
            <person name="Bell S."/>
            <person name="Buhay C.J."/>
            <person name="Chandrabose M.N."/>
            <person name="Chavez D."/>
            <person name="Clerk-Blankenburg K.P."/>
            <person name="Cree A."/>
            <person name="Dao M."/>
            <person name="Davis C."/>
            <person name="Chacko J."/>
            <person name="Dinh H."/>
            <person name="Dugan-Rocha S."/>
            <person name="Fowler G."/>
            <person name="Garner T.T."/>
            <person name="Garnes J."/>
            <person name="Gnirke A."/>
            <person name="Hawes A."/>
            <person name="Hernandez J."/>
            <person name="Hines S."/>
            <person name="Holder M."/>
            <person name="Hume J."/>
            <person name="Jhangiani S.N."/>
            <person name="Joshi V."/>
            <person name="Khan Z.M."/>
            <person name="Jackson L."/>
            <person name="Kovar C."/>
            <person name="Kowis A."/>
            <person name="Lee S."/>
            <person name="Lewis L.R."/>
            <person name="Margolis J."/>
            <person name="Morgan M."/>
            <person name="Nazareth L.V."/>
            <person name="Nguyen N."/>
            <person name="Okwuonu G."/>
            <person name="Parker D."/>
            <person name="Richards S."/>
            <person name="Ruiz S.J."/>
            <person name="Santibanez J."/>
            <person name="Savard J."/>
            <person name="Scherer S.E."/>
            <person name="Schneider B."/>
            <person name="Sodergren E."/>
            <person name="Tautz D."/>
            <person name="Vattahil S."/>
            <person name="Villasana D."/>
            <person name="White C.S."/>
            <person name="Wright R."/>
            <person name="Park Y."/>
            <person name="Beeman R.W."/>
            <person name="Lord J."/>
            <person name="Oppert B."/>
            <person name="Lorenzen M."/>
            <person name="Brown S."/>
            <person name="Wang L."/>
            <person name="Savard J."/>
            <person name="Tautz D."/>
            <person name="Richards S."/>
            <person name="Weinstock G."/>
            <person name="Gibbs R.A."/>
            <person name="Liu Y."/>
            <person name="Worley K."/>
            <person name="Weinstock G."/>
            <person name="Elsik C.G."/>
            <person name="Reese J.T."/>
            <person name="Elhaik E."/>
            <person name="Landan G."/>
            <person name="Graur D."/>
            <person name="Arensburger P."/>
            <person name="Atkinson P."/>
            <person name="Beeman R.W."/>
            <person name="Beidler J."/>
            <person name="Brown S.J."/>
            <person name="Demuth J.P."/>
            <person name="Drury D.W."/>
            <person name="Du Y.Z."/>
            <person name="Fujiwara H."/>
            <person name="Lorenzen M."/>
            <person name="Maselli V."/>
            <person name="Osanai M."/>
            <person name="Park Y."/>
            <person name="Robertson H.M."/>
            <person name="Tu Z."/>
            <person name="Wang J.J."/>
            <person name="Wang S."/>
            <person name="Richards S."/>
            <person name="Song H."/>
            <person name="Zhang L."/>
            <person name="Sodergren E."/>
            <person name="Werner D."/>
            <person name="Stanke M."/>
            <person name="Morgenstern B."/>
            <person name="Solovyev V."/>
            <person name="Kosarev P."/>
            <person name="Brown G."/>
            <person name="Chen H.C."/>
            <person name="Ermolaeva O."/>
            <person name="Hlavina W."/>
            <person name="Kapustin Y."/>
            <person name="Kiryutin B."/>
            <person name="Kitts P."/>
            <person name="Maglott D."/>
            <person name="Pruitt K."/>
            <person name="Sapojnikov V."/>
            <person name="Souvorov A."/>
            <person name="Mackey A.J."/>
            <person name="Waterhouse R.M."/>
            <person name="Wyder S."/>
            <person name="Zdobnov E.M."/>
            <person name="Zdobnov E.M."/>
            <person name="Wyder S."/>
            <person name="Kriventseva E.V."/>
            <person name="Kadowaki T."/>
            <person name="Bork P."/>
            <person name="Aranda M."/>
            <person name="Bao R."/>
            <person name="Beermann A."/>
            <person name="Berns N."/>
            <person name="Bolognesi R."/>
            <person name="Bonneton F."/>
            <person name="Bopp D."/>
            <person name="Brown S.J."/>
            <person name="Bucher G."/>
            <person name="Butts T."/>
            <person name="Chaumot A."/>
            <person name="Denell R.E."/>
            <person name="Ferrier D.E."/>
            <person name="Friedrich M."/>
            <person name="Gordon C.M."/>
            <person name="Jindra M."/>
            <person name="Klingler M."/>
            <person name="Lan Q."/>
            <person name="Lattorff H.M."/>
            <person name="Laudet V."/>
            <person name="von Levetsow C."/>
            <person name="Liu Z."/>
            <person name="Lutz R."/>
            <person name="Lynch J.A."/>
            <person name="da Fonseca R.N."/>
            <person name="Posnien N."/>
            <person name="Reuter R."/>
            <person name="Roth S."/>
            <person name="Savard J."/>
            <person name="Schinko J.B."/>
            <person name="Schmitt C."/>
            <person name="Schoppmeier M."/>
            <person name="Schroder R."/>
            <person name="Shippy T.D."/>
            <person name="Simonnet F."/>
            <person name="Marques-Souza H."/>
            <person name="Tautz D."/>
            <person name="Tomoyasu Y."/>
            <person name="Trauner J."/>
            <person name="Van der Zee M."/>
            <person name="Vervoort M."/>
            <person name="Wittkopp N."/>
            <person name="Wimmer E.A."/>
            <person name="Yang X."/>
            <person name="Jones A.K."/>
            <person name="Sattelle D.B."/>
            <person name="Ebert P.R."/>
            <person name="Nelson D."/>
            <person name="Scott J.G."/>
            <person name="Beeman R.W."/>
            <person name="Muthukrishnan S."/>
            <person name="Kramer K.J."/>
            <person name="Arakane Y."/>
            <person name="Beeman R.W."/>
            <person name="Zhu Q."/>
            <person name="Hogenkamp D."/>
            <person name="Dixit R."/>
            <person name="Oppert B."/>
            <person name="Jiang H."/>
            <person name="Zou Z."/>
            <person name="Marshall J."/>
            <person name="Elpidina E."/>
            <person name="Vinokurov K."/>
            <person name="Oppert C."/>
            <person name="Zou Z."/>
            <person name="Evans J."/>
            <person name="Lu Z."/>
            <person name="Zhao P."/>
            <person name="Sumathipala N."/>
            <person name="Altincicek B."/>
            <person name="Vilcinskas A."/>
            <person name="Williams M."/>
            <person name="Hultmark D."/>
            <person name="Hetru C."/>
            <person name="Jiang H."/>
            <person name="Grimmelikhuijzen C.J."/>
            <person name="Hauser F."/>
            <person name="Cazzamali G."/>
            <person name="Williamson M."/>
            <person name="Park Y."/>
            <person name="Li B."/>
            <person name="Tanaka Y."/>
            <person name="Predel R."/>
            <person name="Neupert S."/>
            <person name="Schachtner J."/>
            <person name="Verleyen P."/>
            <person name="Raible F."/>
            <person name="Bork P."/>
            <person name="Friedrich M."/>
            <person name="Walden K.K."/>
            <person name="Robertson H.M."/>
            <person name="Angeli S."/>
            <person name="Foret S."/>
            <person name="Bucher G."/>
            <person name="Schuetz S."/>
            <person name="Maleszka R."/>
            <person name="Wimmer E.A."/>
            <person name="Beeman R.W."/>
            <person name="Lorenzen M."/>
            <person name="Tomoyasu Y."/>
            <person name="Miller S.C."/>
            <person name="Grossmann D."/>
            <person name="Bucher G."/>
        </authorList>
    </citation>
    <scope>NUCLEOTIDE SEQUENCE [LARGE SCALE GENOMIC DNA]</scope>
    <source>
        <strain evidence="5 6">Georgia GA2</strain>
    </source>
</reference>
<dbReference type="PRINTS" id="PR00838">
    <property type="entry name" value="V5ALLERGEN"/>
</dbReference>
<keyword evidence="6" id="KW-1185">Reference proteome</keyword>
<feature type="domain" description="SCP" evidence="4">
    <location>
        <begin position="33"/>
        <end position="183"/>
    </location>
</feature>
<dbReference type="HOGENOM" id="CLU_035730_7_2_1"/>
<name>D6W9E4_TRICA</name>
<organism evidence="5 6">
    <name type="scientific">Tribolium castaneum</name>
    <name type="common">Red flour beetle</name>
    <dbReference type="NCBI Taxonomy" id="7070"/>
    <lineage>
        <taxon>Eukaryota</taxon>
        <taxon>Metazoa</taxon>
        <taxon>Ecdysozoa</taxon>
        <taxon>Arthropoda</taxon>
        <taxon>Hexapoda</taxon>
        <taxon>Insecta</taxon>
        <taxon>Pterygota</taxon>
        <taxon>Neoptera</taxon>
        <taxon>Endopterygota</taxon>
        <taxon>Coleoptera</taxon>
        <taxon>Polyphaga</taxon>
        <taxon>Cucujiformia</taxon>
        <taxon>Tenebrionidae</taxon>
        <taxon>Tenebrionidae incertae sedis</taxon>
        <taxon>Tribolium</taxon>
    </lineage>
</organism>
<dbReference type="PRINTS" id="PR00837">
    <property type="entry name" value="V5TPXLIKE"/>
</dbReference>
<dbReference type="InterPro" id="IPR018244">
    <property type="entry name" value="Allrgn_V5/Tpx1_CS"/>
</dbReference>
<dbReference type="AlphaFoldDB" id="D6W9E4"/>
<evidence type="ECO:0000256" key="3">
    <source>
        <dbReference type="SAM" id="SignalP"/>
    </source>
</evidence>
<dbReference type="EMBL" id="KQ971312">
    <property type="protein sequence ID" value="EEZ98172.1"/>
    <property type="molecule type" value="Genomic_DNA"/>
</dbReference>
<dbReference type="Proteomes" id="UP000007266">
    <property type="component" value="Linkage group 2"/>
</dbReference>